<gene>
    <name evidence="10" type="ORF">DB32_001263</name>
</gene>
<protein>
    <submittedName>
        <fullName evidence="10">Adenylate cyclase</fullName>
    </submittedName>
</protein>
<reference evidence="10 11" key="1">
    <citation type="submission" date="2015-03" db="EMBL/GenBank/DDBJ databases">
        <title>Genome assembly of Sandaracinus amylolyticus DSM 53668.</title>
        <authorList>
            <person name="Sharma G."/>
            <person name="Subramanian S."/>
        </authorList>
    </citation>
    <scope>NUCLEOTIDE SEQUENCE [LARGE SCALE GENOMIC DNA]</scope>
    <source>
        <strain evidence="10 11">DSM 53668</strain>
    </source>
</reference>
<keyword evidence="4 8" id="KW-0812">Transmembrane</keyword>
<dbReference type="PROSITE" id="PS50125">
    <property type="entry name" value="GUANYLATE_CYCLASE_2"/>
    <property type="match status" value="1"/>
</dbReference>
<evidence type="ECO:0000256" key="5">
    <source>
        <dbReference type="ARBA" id="ARBA00022989"/>
    </source>
</evidence>
<evidence type="ECO:0000256" key="8">
    <source>
        <dbReference type="SAM" id="Phobius"/>
    </source>
</evidence>
<keyword evidence="3" id="KW-1003">Cell membrane</keyword>
<feature type="transmembrane region" description="Helical" evidence="8">
    <location>
        <begin position="21"/>
        <end position="46"/>
    </location>
</feature>
<dbReference type="InterPro" id="IPR033479">
    <property type="entry name" value="dCache_1"/>
</dbReference>
<dbReference type="GO" id="GO:0006171">
    <property type="term" value="P:cAMP biosynthetic process"/>
    <property type="evidence" value="ECO:0007669"/>
    <property type="project" value="TreeGrafter"/>
</dbReference>
<dbReference type="GO" id="GO:0004016">
    <property type="term" value="F:adenylate cyclase activity"/>
    <property type="evidence" value="ECO:0007669"/>
    <property type="project" value="UniProtKB-ARBA"/>
</dbReference>
<dbReference type="Pfam" id="PF00211">
    <property type="entry name" value="Guanylate_cyc"/>
    <property type="match status" value="1"/>
</dbReference>
<dbReference type="AlphaFoldDB" id="A0A0F6SDV7"/>
<dbReference type="OrthoDB" id="9806735at2"/>
<dbReference type="KEGG" id="samy:DB32_001263"/>
<dbReference type="InterPro" id="IPR050697">
    <property type="entry name" value="Adenylyl/Guanylyl_Cyclase_3/4"/>
</dbReference>
<sequence>MGAPAQTTRRERHRGERGLPLRPTLVTVVALLIVLGAGGVGLSAYVSSTQVVDGLFRDLATRIGAATTQRTLRYLEPAVPYAAMTAELADHGALAIDDEDALLAHFHAAVASNPSFTWASFARADGTYVAVQRAEEGRLRGTIRSQDADAFGALSGEGPTRWRELDATSTGFVVRDEHRGTYDARTRGWYQEAASREGGRWVRPFLFFTRRQPGFMYVMPLRDDAQLRGVFAVEYEISYLSEFLATLRVGENGRVYLLTHDGLVVAHPDGQVTEGEGDALAIARAASHPDVALREAFAAMEASGGAARWLADGGHFRFGEHLAMAHPFPGEHGMDLAVLVIAPEADFFGEVRRQGAIAVVIALVALILAVLAGVVFSNRISGALRVIADEMERIGRFELSDRPVSGDGSLVREVNDMTAVADRMKNGLRSFGKYVPRALVQELIGSGEEAVLGGRSRELTILFSDVAGFTSISEKLSPSELVEQLGEYLDALSSCVEREHGTVDKYIGDAIMAFWGAPRELSDHALRACRSALAMQQAARALDAKWQAEGKPPMKTRIGVNTGECVVGNIGSHERMNYTVMGDSVNLASRLEGLNGAYGTWIMLGETTADAVKSEMLVRPLDWVAVKGKARAILVHELLGTRASSSEAQRDGVERYREALDLYRARRFEEAAAAFERAREAFGGDDEPSAAMAQRCRAYVAEPPPSDWNGASVRHSK</sequence>
<dbReference type="InterPro" id="IPR001054">
    <property type="entry name" value="A/G_cyclase"/>
</dbReference>
<evidence type="ECO:0000313" key="10">
    <source>
        <dbReference type="EMBL" id="AKF04114.1"/>
    </source>
</evidence>
<keyword evidence="11" id="KW-1185">Reference proteome</keyword>
<evidence type="ECO:0000256" key="4">
    <source>
        <dbReference type="ARBA" id="ARBA00022692"/>
    </source>
</evidence>
<evidence type="ECO:0000256" key="1">
    <source>
        <dbReference type="ARBA" id="ARBA00004651"/>
    </source>
</evidence>
<dbReference type="CDD" id="cd18774">
    <property type="entry name" value="PDC2_HK_sensor"/>
    <property type="match status" value="1"/>
</dbReference>
<evidence type="ECO:0000256" key="2">
    <source>
        <dbReference type="ARBA" id="ARBA00005381"/>
    </source>
</evidence>
<evidence type="ECO:0000259" key="9">
    <source>
        <dbReference type="PROSITE" id="PS50125"/>
    </source>
</evidence>
<dbReference type="PANTHER" id="PTHR43081">
    <property type="entry name" value="ADENYLATE CYCLASE, TERMINAL-DIFFERENTIATION SPECIFIC-RELATED"/>
    <property type="match status" value="1"/>
</dbReference>
<dbReference type="SUPFAM" id="SSF55073">
    <property type="entry name" value="Nucleotide cyclase"/>
    <property type="match status" value="1"/>
</dbReference>
<feature type="transmembrane region" description="Helical" evidence="8">
    <location>
        <begin position="356"/>
        <end position="376"/>
    </location>
</feature>
<dbReference type="Gene3D" id="3.30.70.1230">
    <property type="entry name" value="Nucleotide cyclase"/>
    <property type="match status" value="1"/>
</dbReference>
<comment type="subcellular location">
    <subcellularLocation>
        <location evidence="1">Cell membrane</location>
        <topology evidence="1">Multi-pass membrane protein</topology>
    </subcellularLocation>
</comment>
<dbReference type="GO" id="GO:0005886">
    <property type="term" value="C:plasma membrane"/>
    <property type="evidence" value="ECO:0007669"/>
    <property type="project" value="UniProtKB-SubCell"/>
</dbReference>
<dbReference type="FunFam" id="3.30.70.1230:FF:000016">
    <property type="entry name" value="Adenylate/guanylate cyclase domain-containing protein"/>
    <property type="match status" value="1"/>
</dbReference>
<dbReference type="STRING" id="927083.DB32_001263"/>
<evidence type="ECO:0000256" key="7">
    <source>
        <dbReference type="SAM" id="MobiDB-lite"/>
    </source>
</evidence>
<dbReference type="PANTHER" id="PTHR43081:SF1">
    <property type="entry name" value="ADENYLATE CYCLASE, TERMINAL-DIFFERENTIATION SPECIFIC"/>
    <property type="match status" value="1"/>
</dbReference>
<keyword evidence="6 8" id="KW-0472">Membrane</keyword>
<dbReference type="Gene3D" id="3.30.450.20">
    <property type="entry name" value="PAS domain"/>
    <property type="match status" value="2"/>
</dbReference>
<accession>A0A0F6SDV7</accession>
<evidence type="ECO:0000256" key="3">
    <source>
        <dbReference type="ARBA" id="ARBA00022475"/>
    </source>
</evidence>
<feature type="region of interest" description="Disordered" evidence="7">
    <location>
        <begin position="696"/>
        <end position="717"/>
    </location>
</feature>
<dbReference type="CDD" id="cd07302">
    <property type="entry name" value="CHD"/>
    <property type="match status" value="1"/>
</dbReference>
<proteinExistence type="inferred from homology"/>
<keyword evidence="5 8" id="KW-1133">Transmembrane helix</keyword>
<dbReference type="InterPro" id="IPR029787">
    <property type="entry name" value="Nucleotide_cyclase"/>
</dbReference>
<dbReference type="Pfam" id="PF02743">
    <property type="entry name" value="dCache_1"/>
    <property type="match status" value="1"/>
</dbReference>
<dbReference type="Proteomes" id="UP000034883">
    <property type="component" value="Chromosome"/>
</dbReference>
<dbReference type="EMBL" id="CP011125">
    <property type="protein sequence ID" value="AKF04114.1"/>
    <property type="molecule type" value="Genomic_DNA"/>
</dbReference>
<dbReference type="Gene3D" id="6.10.340.10">
    <property type="match status" value="1"/>
</dbReference>
<dbReference type="RefSeq" id="WP_053231493.1">
    <property type="nucleotide sequence ID" value="NZ_CP011125.1"/>
</dbReference>
<dbReference type="SMART" id="SM00044">
    <property type="entry name" value="CYCc"/>
    <property type="match status" value="1"/>
</dbReference>
<dbReference type="GO" id="GO:0035556">
    <property type="term" value="P:intracellular signal transduction"/>
    <property type="evidence" value="ECO:0007669"/>
    <property type="project" value="InterPro"/>
</dbReference>
<name>A0A0F6SDV7_9BACT</name>
<organism evidence="10 11">
    <name type="scientific">Sandaracinus amylolyticus</name>
    <dbReference type="NCBI Taxonomy" id="927083"/>
    <lineage>
        <taxon>Bacteria</taxon>
        <taxon>Pseudomonadati</taxon>
        <taxon>Myxococcota</taxon>
        <taxon>Polyangia</taxon>
        <taxon>Polyangiales</taxon>
        <taxon>Sandaracinaceae</taxon>
        <taxon>Sandaracinus</taxon>
    </lineage>
</organism>
<evidence type="ECO:0000256" key="6">
    <source>
        <dbReference type="ARBA" id="ARBA00023136"/>
    </source>
</evidence>
<evidence type="ECO:0000313" key="11">
    <source>
        <dbReference type="Proteomes" id="UP000034883"/>
    </source>
</evidence>
<feature type="domain" description="Guanylate cyclase" evidence="9">
    <location>
        <begin position="460"/>
        <end position="592"/>
    </location>
</feature>
<comment type="similarity">
    <text evidence="2">Belongs to the adenylyl cyclase class-3 family.</text>
</comment>